<sequence length="49" mass="5543">MIYYFPDLNLSSGLLHEKSGQGIMSHHKDCLLETTSLCIIPTGFFLKEN</sequence>
<organism evidence="1">
    <name type="scientific">Octopus bimaculoides</name>
    <name type="common">California two-spotted octopus</name>
    <dbReference type="NCBI Taxonomy" id="37653"/>
    <lineage>
        <taxon>Eukaryota</taxon>
        <taxon>Metazoa</taxon>
        <taxon>Spiralia</taxon>
        <taxon>Lophotrochozoa</taxon>
        <taxon>Mollusca</taxon>
        <taxon>Cephalopoda</taxon>
        <taxon>Coleoidea</taxon>
        <taxon>Octopodiformes</taxon>
        <taxon>Octopoda</taxon>
        <taxon>Incirrata</taxon>
        <taxon>Octopodidae</taxon>
        <taxon>Octopus</taxon>
    </lineage>
</organism>
<name>A0A0L8I9S9_OCTBM</name>
<proteinExistence type="predicted"/>
<protein>
    <submittedName>
        <fullName evidence="1">Uncharacterized protein</fullName>
    </submittedName>
</protein>
<gene>
    <name evidence="1" type="ORF">OCBIM_22027044mg</name>
</gene>
<reference evidence="1" key="1">
    <citation type="submission" date="2015-07" db="EMBL/GenBank/DDBJ databases">
        <title>MeaNS - Measles Nucleotide Surveillance Program.</title>
        <authorList>
            <person name="Tran T."/>
            <person name="Druce J."/>
        </authorList>
    </citation>
    <scope>NUCLEOTIDE SEQUENCE</scope>
    <source>
        <strain evidence="1">UCB-OBI-ISO-001</strain>
        <tissue evidence="1">Gonad</tissue>
    </source>
</reference>
<dbReference type="AlphaFoldDB" id="A0A0L8I9S9"/>
<dbReference type="EMBL" id="KQ416209">
    <property type="protein sequence ID" value="KOF98144.1"/>
    <property type="molecule type" value="Genomic_DNA"/>
</dbReference>
<evidence type="ECO:0000313" key="1">
    <source>
        <dbReference type="EMBL" id="KOF98144.1"/>
    </source>
</evidence>
<accession>A0A0L8I9S9</accession>